<evidence type="ECO:0000313" key="2">
    <source>
        <dbReference type="EMBL" id="KAF2256631.1"/>
    </source>
</evidence>
<evidence type="ECO:0000313" key="3">
    <source>
        <dbReference type="Proteomes" id="UP000800094"/>
    </source>
</evidence>
<dbReference type="GeneID" id="54579724"/>
<dbReference type="RefSeq" id="XP_033691635.1">
    <property type="nucleotide sequence ID" value="XM_033826394.1"/>
</dbReference>
<organism evidence="2 3">
    <name type="scientific">Trematosphaeria pertusa</name>
    <dbReference type="NCBI Taxonomy" id="390896"/>
    <lineage>
        <taxon>Eukaryota</taxon>
        <taxon>Fungi</taxon>
        <taxon>Dikarya</taxon>
        <taxon>Ascomycota</taxon>
        <taxon>Pezizomycotina</taxon>
        <taxon>Dothideomycetes</taxon>
        <taxon>Pleosporomycetidae</taxon>
        <taxon>Pleosporales</taxon>
        <taxon>Massarineae</taxon>
        <taxon>Trematosphaeriaceae</taxon>
        <taxon>Trematosphaeria</taxon>
    </lineage>
</organism>
<keyword evidence="3" id="KW-1185">Reference proteome</keyword>
<sequence>MARPRREGTACGRTSAELPGCCYYCARYRKGSAVCFNVPECCREGADRAEVCLDLGGADAPLAERACQSRALDLGKARSVASSAPKIRAAGAGEGSAQLNASEKSHRWRAAFVSGVVDVCTQADRAKPRAGHTTLLQVPLHHAGTATLTRGISVLRCSRLARRRGSKQGSRSRADASNSNIQGLVLE</sequence>
<reference evidence="2" key="1">
    <citation type="journal article" date="2020" name="Stud. Mycol.">
        <title>101 Dothideomycetes genomes: a test case for predicting lifestyles and emergence of pathogens.</title>
        <authorList>
            <person name="Haridas S."/>
            <person name="Albert R."/>
            <person name="Binder M."/>
            <person name="Bloem J."/>
            <person name="Labutti K."/>
            <person name="Salamov A."/>
            <person name="Andreopoulos B."/>
            <person name="Baker S."/>
            <person name="Barry K."/>
            <person name="Bills G."/>
            <person name="Bluhm B."/>
            <person name="Cannon C."/>
            <person name="Castanera R."/>
            <person name="Culley D."/>
            <person name="Daum C."/>
            <person name="Ezra D."/>
            <person name="Gonzalez J."/>
            <person name="Henrissat B."/>
            <person name="Kuo A."/>
            <person name="Liang C."/>
            <person name="Lipzen A."/>
            <person name="Lutzoni F."/>
            <person name="Magnuson J."/>
            <person name="Mondo S."/>
            <person name="Nolan M."/>
            <person name="Ohm R."/>
            <person name="Pangilinan J."/>
            <person name="Park H.-J."/>
            <person name="Ramirez L."/>
            <person name="Alfaro M."/>
            <person name="Sun H."/>
            <person name="Tritt A."/>
            <person name="Yoshinaga Y."/>
            <person name="Zwiers L.-H."/>
            <person name="Turgeon B."/>
            <person name="Goodwin S."/>
            <person name="Spatafora J."/>
            <person name="Crous P."/>
            <person name="Grigoriev I."/>
        </authorList>
    </citation>
    <scope>NUCLEOTIDE SEQUENCE</scope>
    <source>
        <strain evidence="2">CBS 122368</strain>
    </source>
</reference>
<protein>
    <submittedName>
        <fullName evidence="2">Uncharacterized protein</fullName>
    </submittedName>
</protein>
<dbReference type="Proteomes" id="UP000800094">
    <property type="component" value="Unassembled WGS sequence"/>
</dbReference>
<evidence type="ECO:0000256" key="1">
    <source>
        <dbReference type="SAM" id="MobiDB-lite"/>
    </source>
</evidence>
<dbReference type="EMBL" id="ML987189">
    <property type="protein sequence ID" value="KAF2256631.1"/>
    <property type="molecule type" value="Genomic_DNA"/>
</dbReference>
<feature type="compositionally biased region" description="Polar residues" evidence="1">
    <location>
        <begin position="175"/>
        <end position="187"/>
    </location>
</feature>
<proteinExistence type="predicted"/>
<gene>
    <name evidence="2" type="ORF">BU26DRAFT_499273</name>
</gene>
<dbReference type="AlphaFoldDB" id="A0A6A6J2L0"/>
<accession>A0A6A6J2L0</accession>
<feature type="region of interest" description="Disordered" evidence="1">
    <location>
        <begin position="163"/>
        <end position="187"/>
    </location>
</feature>
<name>A0A6A6J2L0_9PLEO</name>